<sequence length="345" mass="36472">MTSAVRTGKPARTGNRRAAWLLVVLTPLIAELALGSTPVSYGFLVLLWIPVYGSLALLIRELVMRAGRGWPSLIMLAVGYELLEDGIGLQALTSPHLYGAAEWGARILGFNLPYWVANAIYHAIFTIAVPITVVNLIFPGHRGRPYLKRGGVVIAAVVGGIGVLILRVTVPLSQDPGYQAPLPFVIAVLVIVGLLGVVALRILPRVRTRVAEEIAVPGLGMLYPASALAIMIVMFLAFPAPGATQPAYTHGLVVLVPLVLAVAGGVAGCLVLARYTRSSAWTARHTLAVAGGASIGHTVAGAVAMASQWVDRIGLFVIALLTVVGIIWLDRRILRSSGESPESDR</sequence>
<feature type="transmembrane region" description="Helical" evidence="1">
    <location>
        <begin position="313"/>
        <end position="329"/>
    </location>
</feature>
<feature type="transmembrane region" description="Helical" evidence="1">
    <location>
        <begin position="215"/>
        <end position="238"/>
    </location>
</feature>
<protein>
    <submittedName>
        <fullName evidence="2">Uncharacterized protein</fullName>
    </submittedName>
</protein>
<comment type="caution">
    <text evidence="2">The sequence shown here is derived from an EMBL/GenBank/DDBJ whole genome shotgun (WGS) entry which is preliminary data.</text>
</comment>
<feature type="transmembrane region" description="Helical" evidence="1">
    <location>
        <begin position="285"/>
        <end position="307"/>
    </location>
</feature>
<dbReference type="EMBL" id="BMMZ01000008">
    <property type="protein sequence ID" value="GGL71832.1"/>
    <property type="molecule type" value="Genomic_DNA"/>
</dbReference>
<feature type="transmembrane region" description="Helical" evidence="1">
    <location>
        <begin position="150"/>
        <end position="170"/>
    </location>
</feature>
<accession>A0A917SEM6</accession>
<evidence type="ECO:0000313" key="3">
    <source>
        <dbReference type="Proteomes" id="UP000613840"/>
    </source>
</evidence>
<keyword evidence="1" id="KW-1133">Transmembrane helix</keyword>
<dbReference type="Proteomes" id="UP000613840">
    <property type="component" value="Unassembled WGS sequence"/>
</dbReference>
<gene>
    <name evidence="2" type="ORF">GCM10011575_32690</name>
</gene>
<keyword evidence="1" id="KW-0812">Transmembrane</keyword>
<dbReference type="AlphaFoldDB" id="A0A917SEM6"/>
<keyword evidence="3" id="KW-1185">Reference proteome</keyword>
<feature type="transmembrane region" description="Helical" evidence="1">
    <location>
        <begin position="250"/>
        <end position="273"/>
    </location>
</feature>
<organism evidence="2 3">
    <name type="scientific">Microlunatus endophyticus</name>
    <dbReference type="NCBI Taxonomy" id="1716077"/>
    <lineage>
        <taxon>Bacteria</taxon>
        <taxon>Bacillati</taxon>
        <taxon>Actinomycetota</taxon>
        <taxon>Actinomycetes</taxon>
        <taxon>Propionibacteriales</taxon>
        <taxon>Propionibacteriaceae</taxon>
        <taxon>Microlunatus</taxon>
    </lineage>
</organism>
<reference evidence="2" key="2">
    <citation type="submission" date="2020-09" db="EMBL/GenBank/DDBJ databases">
        <authorList>
            <person name="Sun Q."/>
            <person name="Zhou Y."/>
        </authorList>
    </citation>
    <scope>NUCLEOTIDE SEQUENCE</scope>
    <source>
        <strain evidence="2">CGMCC 4.7306</strain>
    </source>
</reference>
<reference evidence="2" key="1">
    <citation type="journal article" date="2014" name="Int. J. Syst. Evol. Microbiol.">
        <title>Complete genome sequence of Corynebacterium casei LMG S-19264T (=DSM 44701T), isolated from a smear-ripened cheese.</title>
        <authorList>
            <consortium name="US DOE Joint Genome Institute (JGI-PGF)"/>
            <person name="Walter F."/>
            <person name="Albersmeier A."/>
            <person name="Kalinowski J."/>
            <person name="Ruckert C."/>
        </authorList>
    </citation>
    <scope>NUCLEOTIDE SEQUENCE</scope>
    <source>
        <strain evidence="2">CGMCC 4.7306</strain>
    </source>
</reference>
<evidence type="ECO:0000313" key="2">
    <source>
        <dbReference type="EMBL" id="GGL71832.1"/>
    </source>
</evidence>
<keyword evidence="1" id="KW-0472">Membrane</keyword>
<feature type="transmembrane region" description="Helical" evidence="1">
    <location>
        <begin position="182"/>
        <end position="203"/>
    </location>
</feature>
<feature type="transmembrane region" description="Helical" evidence="1">
    <location>
        <begin position="112"/>
        <end position="138"/>
    </location>
</feature>
<proteinExistence type="predicted"/>
<dbReference type="RefSeq" id="WP_188896435.1">
    <property type="nucleotide sequence ID" value="NZ_BMMZ01000008.1"/>
</dbReference>
<evidence type="ECO:0000256" key="1">
    <source>
        <dbReference type="SAM" id="Phobius"/>
    </source>
</evidence>
<name>A0A917SEM6_9ACTN</name>